<dbReference type="KEGG" id="odi:ODI_R0200"/>
<accession>A0A1C3K3P2</accession>
<organism evidence="6 8">
    <name type="scientific">Orrella dioscoreae</name>
    <dbReference type="NCBI Taxonomy" id="1851544"/>
    <lineage>
        <taxon>Bacteria</taxon>
        <taxon>Pseudomonadati</taxon>
        <taxon>Pseudomonadota</taxon>
        <taxon>Betaproteobacteria</taxon>
        <taxon>Burkholderiales</taxon>
        <taxon>Alcaligenaceae</taxon>
        <taxon>Orrella</taxon>
    </lineage>
</organism>
<dbReference type="InterPro" id="IPR036390">
    <property type="entry name" value="WH_DNA-bd_sf"/>
</dbReference>
<evidence type="ECO:0000256" key="3">
    <source>
        <dbReference type="ARBA" id="ARBA00023125"/>
    </source>
</evidence>
<dbReference type="Proteomes" id="UP000078558">
    <property type="component" value="Chromosome I"/>
</dbReference>
<keyword evidence="4" id="KW-0804">Transcription</keyword>
<dbReference type="SUPFAM" id="SSF53850">
    <property type="entry name" value="Periplasmic binding protein-like II"/>
    <property type="match status" value="1"/>
</dbReference>
<sequence length="313" mass="34417">MFLRKLTPSMPQLLAFEAAARHGNFTAAARELHLTQSAVSRHIQELESSLQADLFERAGRRVTLTPEGLRYAREIAGALARIRSASMEVYEARARAGALQLAVVPIFGSKWLMPRLGAFHARHPDVLVNVHSRIGEIDAALSGMDAYIAIGDGHWPQWVSHHLLDAPAVVIASPALLRRLPVEKPADLIRHPLLQITGHVPGWRECLLANGLDPRQVTMGSRFEYTAHLIQAVVGGMGLGLVANMFVQEELRAGSLVIPGIAGFTPPVKRYYLLYPPDRAELPTLQTFKTWLLEAAADASIRPLDLQAPKLRT</sequence>
<dbReference type="GO" id="GO:0006351">
    <property type="term" value="P:DNA-templated transcription"/>
    <property type="evidence" value="ECO:0007669"/>
    <property type="project" value="TreeGrafter"/>
</dbReference>
<proteinExistence type="inferred from homology"/>
<dbReference type="PROSITE" id="PS50931">
    <property type="entry name" value="HTH_LYSR"/>
    <property type="match status" value="1"/>
</dbReference>
<dbReference type="Gene3D" id="3.40.190.10">
    <property type="entry name" value="Periplasmic binding protein-like II"/>
    <property type="match status" value="2"/>
</dbReference>
<gene>
    <name evidence="6" type="ORF">ODI_02022</name>
    <name evidence="7" type="ORF">ODI_R0200</name>
</gene>
<keyword evidence="8" id="KW-1185">Reference proteome</keyword>
<evidence type="ECO:0000313" key="6">
    <source>
        <dbReference type="EMBL" id="SBT26025.1"/>
    </source>
</evidence>
<dbReference type="EMBL" id="LT907988">
    <property type="protein sequence ID" value="SOE46218.1"/>
    <property type="molecule type" value="Genomic_DNA"/>
</dbReference>
<evidence type="ECO:0000256" key="4">
    <source>
        <dbReference type="ARBA" id="ARBA00023163"/>
    </source>
</evidence>
<dbReference type="Pfam" id="PF00126">
    <property type="entry name" value="HTH_1"/>
    <property type="match status" value="1"/>
</dbReference>
<evidence type="ECO:0000256" key="2">
    <source>
        <dbReference type="ARBA" id="ARBA00023015"/>
    </source>
</evidence>
<reference evidence="6 8" key="1">
    <citation type="submission" date="2016-06" db="EMBL/GenBank/DDBJ databases">
        <authorList>
            <person name="Kjaerup R.B."/>
            <person name="Dalgaard T.S."/>
            <person name="Juul-Madsen H.R."/>
        </authorList>
    </citation>
    <scope>NUCLEOTIDE SEQUENCE [LARGE SCALE GENOMIC DNA]</scope>
    <source>
        <strain evidence="6">Orrdi1</strain>
    </source>
</reference>
<keyword evidence="3" id="KW-0238">DNA-binding</keyword>
<dbReference type="Gene3D" id="1.10.10.10">
    <property type="entry name" value="Winged helix-like DNA-binding domain superfamily/Winged helix DNA-binding domain"/>
    <property type="match status" value="1"/>
</dbReference>
<dbReference type="PRINTS" id="PR00039">
    <property type="entry name" value="HTHLYSR"/>
</dbReference>
<evidence type="ECO:0000313" key="8">
    <source>
        <dbReference type="Proteomes" id="UP000078558"/>
    </source>
</evidence>
<keyword evidence="2" id="KW-0805">Transcription regulation</keyword>
<dbReference type="GO" id="GO:0043565">
    <property type="term" value="F:sequence-specific DNA binding"/>
    <property type="evidence" value="ECO:0007669"/>
    <property type="project" value="TreeGrafter"/>
</dbReference>
<protein>
    <submittedName>
        <fullName evidence="6">Chromosome initiation inhibitor</fullName>
    </submittedName>
</protein>
<name>A0A1C3K3P2_9BURK</name>
<dbReference type="EMBL" id="FLRC01000024">
    <property type="protein sequence ID" value="SBT26025.1"/>
    <property type="molecule type" value="Genomic_DNA"/>
</dbReference>
<dbReference type="GO" id="GO:0003700">
    <property type="term" value="F:DNA-binding transcription factor activity"/>
    <property type="evidence" value="ECO:0007669"/>
    <property type="project" value="InterPro"/>
</dbReference>
<dbReference type="InterPro" id="IPR000847">
    <property type="entry name" value="LysR_HTH_N"/>
</dbReference>
<reference evidence="7 8" key="2">
    <citation type="submission" date="2017-08" db="EMBL/GenBank/DDBJ databases">
        <authorList>
            <person name="de Groot N.N."/>
        </authorList>
    </citation>
    <scope>NUCLEOTIDE SEQUENCE [LARGE SCALE GENOMIC DNA]</scope>
    <source>
        <strain evidence="7">Orrdi1</strain>
    </source>
</reference>
<dbReference type="AlphaFoldDB" id="A0A1C3K3P2"/>
<dbReference type="InterPro" id="IPR036388">
    <property type="entry name" value="WH-like_DNA-bd_sf"/>
</dbReference>
<feature type="domain" description="HTH lysR-type" evidence="5">
    <location>
        <begin position="8"/>
        <end position="65"/>
    </location>
</feature>
<evidence type="ECO:0000313" key="7">
    <source>
        <dbReference type="EMBL" id="SOE46218.1"/>
    </source>
</evidence>
<dbReference type="SUPFAM" id="SSF46785">
    <property type="entry name" value="Winged helix' DNA-binding domain"/>
    <property type="match status" value="1"/>
</dbReference>
<comment type="similarity">
    <text evidence="1">Belongs to the LysR transcriptional regulatory family.</text>
</comment>
<dbReference type="RefSeq" id="WP_067755060.1">
    <property type="nucleotide sequence ID" value="NZ_LT907988.1"/>
</dbReference>
<dbReference type="PANTHER" id="PTHR30537">
    <property type="entry name" value="HTH-TYPE TRANSCRIPTIONAL REGULATOR"/>
    <property type="match status" value="1"/>
</dbReference>
<dbReference type="Pfam" id="PF03466">
    <property type="entry name" value="LysR_substrate"/>
    <property type="match status" value="1"/>
</dbReference>
<dbReference type="PANTHER" id="PTHR30537:SF74">
    <property type="entry name" value="HTH-TYPE TRANSCRIPTIONAL REGULATOR TRPI"/>
    <property type="match status" value="1"/>
</dbReference>
<evidence type="ECO:0000256" key="1">
    <source>
        <dbReference type="ARBA" id="ARBA00009437"/>
    </source>
</evidence>
<evidence type="ECO:0000259" key="5">
    <source>
        <dbReference type="PROSITE" id="PS50931"/>
    </source>
</evidence>
<dbReference type="FunFam" id="1.10.10.10:FF:000001">
    <property type="entry name" value="LysR family transcriptional regulator"/>
    <property type="match status" value="1"/>
</dbReference>
<dbReference type="InterPro" id="IPR058163">
    <property type="entry name" value="LysR-type_TF_proteobact-type"/>
</dbReference>
<dbReference type="STRING" id="1851544.ODI_02022"/>
<dbReference type="OrthoDB" id="9178397at2"/>
<dbReference type="InterPro" id="IPR005119">
    <property type="entry name" value="LysR_subst-bd"/>
</dbReference>